<proteinExistence type="predicted"/>
<sequence length="44" mass="4812">MFGFRLLGERLFCKGLGLLCLGLATAPRRLPLCILHALPTCRAV</sequence>
<gene>
    <name evidence="1" type="ORF">HMPREF9123_1290</name>
</gene>
<protein>
    <submittedName>
        <fullName evidence="1">Uncharacterized protein</fullName>
    </submittedName>
</protein>
<evidence type="ECO:0000313" key="1">
    <source>
        <dbReference type="EMBL" id="EGF11025.1"/>
    </source>
</evidence>
<dbReference type="EMBL" id="AFAY01000026">
    <property type="protein sequence ID" value="EGF11025.1"/>
    <property type="molecule type" value="Genomic_DNA"/>
</dbReference>
<evidence type="ECO:0000313" key="2">
    <source>
        <dbReference type="Proteomes" id="UP000004105"/>
    </source>
</evidence>
<accession>F2BC35</accession>
<dbReference type="Proteomes" id="UP000004105">
    <property type="component" value="Unassembled WGS sequence"/>
</dbReference>
<reference evidence="1 2" key="1">
    <citation type="submission" date="2011-02" db="EMBL/GenBank/DDBJ databases">
        <authorList>
            <person name="Muzny D."/>
            <person name="Qin X."/>
            <person name="Deng J."/>
            <person name="Jiang H."/>
            <person name="Liu Y."/>
            <person name="Qu J."/>
            <person name="Song X.-Z."/>
            <person name="Zhang L."/>
            <person name="Thornton R."/>
            <person name="Coyle M."/>
            <person name="Francisco L."/>
            <person name="Jackson L."/>
            <person name="Javaid M."/>
            <person name="Korchina V."/>
            <person name="Kovar C."/>
            <person name="Mata R."/>
            <person name="Mathew T."/>
            <person name="Ngo R."/>
            <person name="Nguyen L."/>
            <person name="Nguyen N."/>
            <person name="Okwuonu G."/>
            <person name="Ongeri F."/>
            <person name="Pham C."/>
            <person name="Simmons D."/>
            <person name="Wilczek-Boney K."/>
            <person name="Hale W."/>
            <person name="Jakkamsetti A."/>
            <person name="Pham P."/>
            <person name="Ruth R."/>
            <person name="San Lucas F."/>
            <person name="Warren J."/>
            <person name="Zhang J."/>
            <person name="Zhao Z."/>
            <person name="Zhou C."/>
            <person name="Zhu D."/>
            <person name="Lee S."/>
            <person name="Bess C."/>
            <person name="Blankenburg K."/>
            <person name="Forbes L."/>
            <person name="Fu Q."/>
            <person name="Gubbala S."/>
            <person name="Hirani K."/>
            <person name="Jayaseelan J.C."/>
            <person name="Lara F."/>
            <person name="Munidasa M."/>
            <person name="Palculict T."/>
            <person name="Patil S."/>
            <person name="Pu L.-L."/>
            <person name="Saada N."/>
            <person name="Tang L."/>
            <person name="Weissenberger G."/>
            <person name="Zhu Y."/>
            <person name="Hemphill L."/>
            <person name="Shang Y."/>
            <person name="Youmans B."/>
            <person name="Ayvaz T."/>
            <person name="Ross M."/>
            <person name="Santibanez J."/>
            <person name="Aqrawi P."/>
            <person name="Gross S."/>
            <person name="Joshi V."/>
            <person name="Fowler G."/>
            <person name="Nazareth L."/>
            <person name="Reid J."/>
            <person name="Worley K."/>
            <person name="Petrosino J."/>
            <person name="Highlander S."/>
            <person name="Gibbs R."/>
        </authorList>
    </citation>
    <scope>NUCLEOTIDE SEQUENCE [LARGE SCALE GENOMIC DNA]</scope>
    <source>
        <strain evidence="1 2">ATCC BAA-1200</strain>
    </source>
</reference>
<organism evidence="1 2">
    <name type="scientific">Neisseria bacilliformis ATCC BAA-1200</name>
    <dbReference type="NCBI Taxonomy" id="888742"/>
    <lineage>
        <taxon>Bacteria</taxon>
        <taxon>Pseudomonadati</taxon>
        <taxon>Pseudomonadota</taxon>
        <taxon>Betaproteobacteria</taxon>
        <taxon>Neisseriales</taxon>
        <taxon>Neisseriaceae</taxon>
        <taxon>Neisseria</taxon>
    </lineage>
</organism>
<comment type="caution">
    <text evidence="1">The sequence shown here is derived from an EMBL/GenBank/DDBJ whole genome shotgun (WGS) entry which is preliminary data.</text>
</comment>
<name>F2BC35_9NEIS</name>
<dbReference type="AlphaFoldDB" id="F2BC35"/>
<dbReference type="HOGENOM" id="CLU_3219009_0_0_4"/>
<keyword evidence="2" id="KW-1185">Reference proteome</keyword>